<sequence length="144" mass="15574">MATDISVLEAYPARYFAAWTQRDIGVALDVIAATVDWQDPSLPEPLTDHEGARGFFEAAWSGFPDMAFESVGAPIIDLGRGRVAHEWRMTGTHTGEGFPPGVPPTGKAFDVPGMDVFEVDSDGRAISVHAYWDVATLLRQLGLA</sequence>
<keyword evidence="3" id="KW-1185">Reference proteome</keyword>
<feature type="domain" description="SnoaL-like" evidence="1">
    <location>
        <begin position="14"/>
        <end position="126"/>
    </location>
</feature>
<evidence type="ECO:0000313" key="3">
    <source>
        <dbReference type="Proteomes" id="UP001059836"/>
    </source>
</evidence>
<accession>A0ABX6IS37</accession>
<dbReference type="PANTHER" id="PTHR38436:SF1">
    <property type="entry name" value="ESTER CYCLASE"/>
    <property type="match status" value="1"/>
</dbReference>
<name>A0ABX6IS37_9ACTN</name>
<evidence type="ECO:0000313" key="2">
    <source>
        <dbReference type="EMBL" id="QHN37693.1"/>
    </source>
</evidence>
<dbReference type="Proteomes" id="UP001059836">
    <property type="component" value="Chromosome"/>
</dbReference>
<reference evidence="2" key="1">
    <citation type="journal article" date="2021" name="Nat. Microbiol.">
        <title>Cocultivation of an ultrasmall environmental parasitic bacterium with lytic ability against bacteria associated with wastewater foams.</title>
        <authorList>
            <person name="Batinovic S."/>
            <person name="Rose J.J.A."/>
            <person name="Ratcliffe J."/>
            <person name="Seviour R.J."/>
            <person name="Petrovski S."/>
        </authorList>
    </citation>
    <scope>NUCLEOTIDE SEQUENCE</scope>
    <source>
        <strain evidence="2">CON9</strain>
    </source>
</reference>
<dbReference type="Pfam" id="PF12680">
    <property type="entry name" value="SnoaL_2"/>
    <property type="match status" value="1"/>
</dbReference>
<evidence type="ECO:0000259" key="1">
    <source>
        <dbReference type="Pfam" id="PF12680"/>
    </source>
</evidence>
<dbReference type="SUPFAM" id="SSF54427">
    <property type="entry name" value="NTF2-like"/>
    <property type="match status" value="1"/>
</dbReference>
<gene>
    <name evidence="2" type="ORF">GII31_19195</name>
</gene>
<dbReference type="InterPro" id="IPR037401">
    <property type="entry name" value="SnoaL-like"/>
</dbReference>
<protein>
    <submittedName>
        <fullName evidence="2">Polyketide cyclase</fullName>
    </submittedName>
</protein>
<proteinExistence type="predicted"/>
<organism evidence="2 3">
    <name type="scientific">Gordonia pseudamarae</name>
    <dbReference type="NCBI Taxonomy" id="2831662"/>
    <lineage>
        <taxon>Bacteria</taxon>
        <taxon>Bacillati</taxon>
        <taxon>Actinomycetota</taxon>
        <taxon>Actinomycetes</taxon>
        <taxon>Mycobacteriales</taxon>
        <taxon>Gordoniaceae</taxon>
        <taxon>Gordonia</taxon>
    </lineage>
</organism>
<dbReference type="PANTHER" id="PTHR38436">
    <property type="entry name" value="POLYKETIDE CYCLASE SNOAL-LIKE DOMAIN"/>
    <property type="match status" value="1"/>
</dbReference>
<dbReference type="InterPro" id="IPR032710">
    <property type="entry name" value="NTF2-like_dom_sf"/>
</dbReference>
<dbReference type="InterPro" id="IPR009959">
    <property type="entry name" value="Cyclase_SnoaL-like"/>
</dbReference>
<dbReference type="EMBL" id="CP045809">
    <property type="protein sequence ID" value="QHN37693.1"/>
    <property type="molecule type" value="Genomic_DNA"/>
</dbReference>
<dbReference type="Gene3D" id="3.10.450.50">
    <property type="match status" value="1"/>
</dbReference>